<gene>
    <name evidence="2" type="ORF">SAMN04489717_5126</name>
</gene>
<dbReference type="EMBL" id="LT629732">
    <property type="protein sequence ID" value="SDT12479.1"/>
    <property type="molecule type" value="Genomic_DNA"/>
</dbReference>
<organism evidence="2 3">
    <name type="scientific">Actinopolymorpha singaporensis</name>
    <dbReference type="NCBI Taxonomy" id="117157"/>
    <lineage>
        <taxon>Bacteria</taxon>
        <taxon>Bacillati</taxon>
        <taxon>Actinomycetota</taxon>
        <taxon>Actinomycetes</taxon>
        <taxon>Propionibacteriales</taxon>
        <taxon>Actinopolymorphaceae</taxon>
        <taxon>Actinopolymorpha</taxon>
    </lineage>
</organism>
<keyword evidence="3" id="KW-1185">Reference proteome</keyword>
<dbReference type="RefSeq" id="WP_092656091.1">
    <property type="nucleotide sequence ID" value="NZ_LT629732.1"/>
</dbReference>
<proteinExistence type="predicted"/>
<sequence length="101" mass="11487">MTERVRDTRTRKEMWSVPWWRIRVLGDGRAGLTWLCLELGALVRWAFLASVQKDHAFDPRNSRRFRILAPLVLVCGIGGPLLERAATNAPLARADLPWPPA</sequence>
<dbReference type="AlphaFoldDB" id="A0A1H1XUB6"/>
<keyword evidence="1" id="KW-0472">Membrane</keyword>
<name>A0A1H1XUB6_9ACTN</name>
<reference evidence="2 3" key="1">
    <citation type="submission" date="2016-10" db="EMBL/GenBank/DDBJ databases">
        <authorList>
            <person name="de Groot N.N."/>
        </authorList>
    </citation>
    <scope>NUCLEOTIDE SEQUENCE [LARGE SCALE GENOMIC DNA]</scope>
    <source>
        <strain evidence="2 3">DSM 22024</strain>
    </source>
</reference>
<accession>A0A1H1XUB6</accession>
<keyword evidence="1" id="KW-1133">Transmembrane helix</keyword>
<evidence type="ECO:0000313" key="3">
    <source>
        <dbReference type="Proteomes" id="UP000198983"/>
    </source>
</evidence>
<dbReference type="STRING" id="117157.SAMN04489717_5126"/>
<feature type="transmembrane region" description="Helical" evidence="1">
    <location>
        <begin position="65"/>
        <end position="82"/>
    </location>
</feature>
<evidence type="ECO:0000256" key="1">
    <source>
        <dbReference type="SAM" id="Phobius"/>
    </source>
</evidence>
<dbReference type="Proteomes" id="UP000198983">
    <property type="component" value="Chromosome I"/>
</dbReference>
<evidence type="ECO:0000313" key="2">
    <source>
        <dbReference type="EMBL" id="SDT12479.1"/>
    </source>
</evidence>
<dbReference type="OrthoDB" id="9795624at2"/>
<protein>
    <submittedName>
        <fullName evidence="2">Uncharacterized protein</fullName>
    </submittedName>
</protein>
<keyword evidence="1" id="KW-0812">Transmembrane</keyword>